<organism evidence="2 3">
    <name type="scientific">Paenibacillus solisilvae</name>
    <dbReference type="NCBI Taxonomy" id="2486751"/>
    <lineage>
        <taxon>Bacteria</taxon>
        <taxon>Bacillati</taxon>
        <taxon>Bacillota</taxon>
        <taxon>Bacilli</taxon>
        <taxon>Bacillales</taxon>
        <taxon>Paenibacillaceae</taxon>
        <taxon>Paenibacillus</taxon>
    </lineage>
</organism>
<name>A0ABW0W4C4_9BACL</name>
<reference evidence="3" key="1">
    <citation type="journal article" date="2019" name="Int. J. Syst. Evol. Microbiol.">
        <title>The Global Catalogue of Microorganisms (GCM) 10K type strain sequencing project: providing services to taxonomists for standard genome sequencing and annotation.</title>
        <authorList>
            <consortium name="The Broad Institute Genomics Platform"/>
            <consortium name="The Broad Institute Genome Sequencing Center for Infectious Disease"/>
            <person name="Wu L."/>
            <person name="Ma J."/>
        </authorList>
    </citation>
    <scope>NUCLEOTIDE SEQUENCE [LARGE SCALE GENOMIC DNA]</scope>
    <source>
        <strain evidence="3">CGMCC 1.3240</strain>
    </source>
</reference>
<evidence type="ECO:0000313" key="2">
    <source>
        <dbReference type="EMBL" id="MFC5652308.1"/>
    </source>
</evidence>
<dbReference type="EMBL" id="JBHSOW010000095">
    <property type="protein sequence ID" value="MFC5652308.1"/>
    <property type="molecule type" value="Genomic_DNA"/>
</dbReference>
<gene>
    <name evidence="2" type="ORF">ACFPYJ_24990</name>
</gene>
<keyword evidence="1" id="KW-1133">Transmembrane helix</keyword>
<accession>A0ABW0W4C4</accession>
<evidence type="ECO:0000313" key="3">
    <source>
        <dbReference type="Proteomes" id="UP001596047"/>
    </source>
</evidence>
<evidence type="ECO:0000256" key="1">
    <source>
        <dbReference type="SAM" id="Phobius"/>
    </source>
</evidence>
<dbReference type="RefSeq" id="WP_379190943.1">
    <property type="nucleotide sequence ID" value="NZ_JBHSOW010000095.1"/>
</dbReference>
<feature type="transmembrane region" description="Helical" evidence="1">
    <location>
        <begin position="12"/>
        <end position="32"/>
    </location>
</feature>
<keyword evidence="1" id="KW-0812">Transmembrane</keyword>
<keyword evidence="1" id="KW-0472">Membrane</keyword>
<comment type="caution">
    <text evidence="2">The sequence shown here is derived from an EMBL/GenBank/DDBJ whole genome shotgun (WGS) entry which is preliminary data.</text>
</comment>
<protein>
    <submittedName>
        <fullName evidence="2">Uncharacterized protein</fullName>
    </submittedName>
</protein>
<proteinExistence type="predicted"/>
<dbReference type="Proteomes" id="UP001596047">
    <property type="component" value="Unassembled WGS sequence"/>
</dbReference>
<sequence>MDSSTTLKVRKKGWIIILLLCIAGYYTFYYNFVFARTAAIVTVVKKEKHTMSIRYADHTEQTVNVPQIILPLIKEGNTYFVSIYRNNYRKPFVKSIKPSPLNFAYRREYIEGSEKDPSRRILFFMSGMMEKSKRYQHLGLVRCYNPVKYKFRWCGVGYER</sequence>
<keyword evidence="3" id="KW-1185">Reference proteome</keyword>